<evidence type="ECO:0000313" key="3">
    <source>
        <dbReference type="Proteomes" id="UP000190044"/>
    </source>
</evidence>
<name>A0A1T5DUP1_9SPHN</name>
<evidence type="ECO:0008006" key="4">
    <source>
        <dbReference type="Google" id="ProtNLM"/>
    </source>
</evidence>
<feature type="region of interest" description="Disordered" evidence="1">
    <location>
        <begin position="77"/>
        <end position="171"/>
    </location>
</feature>
<dbReference type="Proteomes" id="UP000190044">
    <property type="component" value="Unassembled WGS sequence"/>
</dbReference>
<dbReference type="RefSeq" id="WP_079639246.1">
    <property type="nucleotide sequence ID" value="NZ_FUYP01000016.1"/>
</dbReference>
<protein>
    <recommendedName>
        <fullName evidence="4">Cell envelope biogenesis protein TolA</fullName>
    </recommendedName>
</protein>
<evidence type="ECO:0000256" key="1">
    <source>
        <dbReference type="SAM" id="MobiDB-lite"/>
    </source>
</evidence>
<feature type="compositionally biased region" description="Basic and acidic residues" evidence="1">
    <location>
        <begin position="83"/>
        <end position="99"/>
    </location>
</feature>
<feature type="compositionally biased region" description="Basic and acidic residues" evidence="1">
    <location>
        <begin position="123"/>
        <end position="171"/>
    </location>
</feature>
<gene>
    <name evidence="2" type="ORF">SAMN06295937_101663</name>
</gene>
<accession>A0A1T5DUP1</accession>
<reference evidence="3" key="1">
    <citation type="submission" date="2017-02" db="EMBL/GenBank/DDBJ databases">
        <authorList>
            <person name="Varghese N."/>
            <person name="Submissions S."/>
        </authorList>
    </citation>
    <scope>NUCLEOTIDE SEQUENCE [LARGE SCALE GENOMIC DNA]</scope>
    <source>
        <strain evidence="3">R11H</strain>
    </source>
</reference>
<feature type="compositionally biased region" description="Basic residues" evidence="1">
    <location>
        <begin position="100"/>
        <end position="122"/>
    </location>
</feature>
<sequence>MPRQPKLKLFRTAIGFHDAYVAAPSQKAALEAWGSESNLFAVGAAERVDNPELMREALARPGEVIKRTRGTMAEHLAALPKASQRDGSRSGAKDEEAAKAPRRARPSKPKVPRVKSKPRPKRTSLDRAEEARAAAERRHAEERATLTKQQAELDRARRRLEAAQTRERERLEARVKAARDAYERAMRAWRAS</sequence>
<keyword evidence="3" id="KW-1185">Reference proteome</keyword>
<evidence type="ECO:0000313" key="2">
    <source>
        <dbReference type="EMBL" id="SKB75260.1"/>
    </source>
</evidence>
<dbReference type="OrthoDB" id="7478510at2"/>
<organism evidence="2 3">
    <name type="scientific">Sphingopyxis flava</name>
    <dbReference type="NCBI Taxonomy" id="1507287"/>
    <lineage>
        <taxon>Bacteria</taxon>
        <taxon>Pseudomonadati</taxon>
        <taxon>Pseudomonadota</taxon>
        <taxon>Alphaproteobacteria</taxon>
        <taxon>Sphingomonadales</taxon>
        <taxon>Sphingomonadaceae</taxon>
        <taxon>Sphingopyxis</taxon>
    </lineage>
</organism>
<dbReference type="AlphaFoldDB" id="A0A1T5DUP1"/>
<proteinExistence type="predicted"/>
<dbReference type="EMBL" id="FUYP01000016">
    <property type="protein sequence ID" value="SKB75260.1"/>
    <property type="molecule type" value="Genomic_DNA"/>
</dbReference>